<reference evidence="5" key="1">
    <citation type="journal article" date="2023" name="Mol. Biol. Evol.">
        <title>Third-Generation Sequencing Reveals the Adaptive Role of the Epigenome in Three Deep-Sea Polychaetes.</title>
        <authorList>
            <person name="Perez M."/>
            <person name="Aroh O."/>
            <person name="Sun Y."/>
            <person name="Lan Y."/>
            <person name="Juniper S.K."/>
            <person name="Young C.R."/>
            <person name="Angers B."/>
            <person name="Qian P.Y."/>
        </authorList>
    </citation>
    <scope>NUCLEOTIDE SEQUENCE</scope>
    <source>
        <strain evidence="5">P08H-3</strain>
    </source>
</reference>
<keyword evidence="3" id="KW-0802">TPR repeat</keyword>
<evidence type="ECO:0000256" key="1">
    <source>
        <dbReference type="ARBA" id="ARBA00002550"/>
    </source>
</evidence>
<feature type="repeat" description="TPR" evidence="3">
    <location>
        <begin position="773"/>
        <end position="806"/>
    </location>
</feature>
<dbReference type="EMBL" id="JAODUP010000017">
    <property type="protein sequence ID" value="KAK2168370.1"/>
    <property type="molecule type" value="Genomic_DNA"/>
</dbReference>
<evidence type="ECO:0000313" key="5">
    <source>
        <dbReference type="EMBL" id="KAK2168370.1"/>
    </source>
</evidence>
<dbReference type="InterPro" id="IPR051722">
    <property type="entry name" value="Endocytosis_PI4K-reg_protein"/>
</dbReference>
<evidence type="ECO:0000256" key="2">
    <source>
        <dbReference type="ARBA" id="ARBA00038251"/>
    </source>
</evidence>
<gene>
    <name evidence="5" type="ORF">LSH36_17g03081</name>
</gene>
<dbReference type="InterPro" id="IPR019734">
    <property type="entry name" value="TPR_rpt"/>
</dbReference>
<dbReference type="Pfam" id="PF19440">
    <property type="entry name" value="TTC7_N"/>
    <property type="match status" value="1"/>
</dbReference>
<evidence type="ECO:0000259" key="4">
    <source>
        <dbReference type="Pfam" id="PF19440"/>
    </source>
</evidence>
<dbReference type="GO" id="GO:0005886">
    <property type="term" value="C:plasma membrane"/>
    <property type="evidence" value="ECO:0007669"/>
    <property type="project" value="TreeGrafter"/>
</dbReference>
<dbReference type="SMART" id="SM00028">
    <property type="entry name" value="TPR"/>
    <property type="match status" value="9"/>
</dbReference>
<comment type="caution">
    <text evidence="5">The sequence shown here is derived from an EMBL/GenBank/DDBJ whole genome shotgun (WGS) entry which is preliminary data.</text>
</comment>
<dbReference type="PANTHER" id="PTHR23083">
    <property type="entry name" value="TETRATRICOPEPTIDE REPEAT PROTEIN, TPR"/>
    <property type="match status" value="1"/>
</dbReference>
<dbReference type="AlphaFoldDB" id="A0AAD9NFQ6"/>
<accession>A0AAD9NFQ6</accession>
<comment type="function">
    <text evidence="1">Involved in endocytosis.</text>
</comment>
<dbReference type="Proteomes" id="UP001208570">
    <property type="component" value="Unassembled WGS sequence"/>
</dbReference>
<keyword evidence="6" id="KW-1185">Reference proteome</keyword>
<dbReference type="InterPro" id="IPR045819">
    <property type="entry name" value="TTC7_N"/>
</dbReference>
<feature type="repeat" description="TPR" evidence="3">
    <location>
        <begin position="875"/>
        <end position="908"/>
    </location>
</feature>
<dbReference type="PANTHER" id="PTHR23083:SF464">
    <property type="entry name" value="TETRATRICOPEPTIDE REPEAT DOMAIN 7, ISOFORM A"/>
    <property type="match status" value="1"/>
</dbReference>
<dbReference type="PROSITE" id="PS50005">
    <property type="entry name" value="TPR"/>
    <property type="match status" value="4"/>
</dbReference>
<feature type="repeat" description="TPR" evidence="3">
    <location>
        <begin position="807"/>
        <end position="840"/>
    </location>
</feature>
<protein>
    <recommendedName>
        <fullName evidence="4">Tetratricopeptide repeat protein 7 N-terminal domain-containing protein</fullName>
    </recommendedName>
</protein>
<dbReference type="GO" id="GO:0072659">
    <property type="term" value="P:protein localization to plasma membrane"/>
    <property type="evidence" value="ECO:0007669"/>
    <property type="project" value="TreeGrafter"/>
</dbReference>
<dbReference type="Gene3D" id="1.25.40.10">
    <property type="entry name" value="Tetratricopeptide repeat domain"/>
    <property type="match status" value="3"/>
</dbReference>
<evidence type="ECO:0000313" key="6">
    <source>
        <dbReference type="Proteomes" id="UP001208570"/>
    </source>
</evidence>
<name>A0AAD9NFQ6_9ANNE</name>
<dbReference type="InterPro" id="IPR011990">
    <property type="entry name" value="TPR-like_helical_dom_sf"/>
</dbReference>
<dbReference type="Pfam" id="PF13432">
    <property type="entry name" value="TPR_16"/>
    <property type="match status" value="1"/>
</dbReference>
<comment type="similarity">
    <text evidence="2">Belongs to the YPP1 family.</text>
</comment>
<organism evidence="5 6">
    <name type="scientific">Paralvinella palmiformis</name>
    <dbReference type="NCBI Taxonomy" id="53620"/>
    <lineage>
        <taxon>Eukaryota</taxon>
        <taxon>Metazoa</taxon>
        <taxon>Spiralia</taxon>
        <taxon>Lophotrochozoa</taxon>
        <taxon>Annelida</taxon>
        <taxon>Polychaeta</taxon>
        <taxon>Sedentaria</taxon>
        <taxon>Canalipalpata</taxon>
        <taxon>Terebellida</taxon>
        <taxon>Terebelliformia</taxon>
        <taxon>Alvinellidae</taxon>
        <taxon>Paralvinella</taxon>
    </lineage>
</organism>
<dbReference type="GO" id="GO:0046854">
    <property type="term" value="P:phosphatidylinositol phosphate biosynthetic process"/>
    <property type="evidence" value="ECO:0007669"/>
    <property type="project" value="TreeGrafter"/>
</dbReference>
<proteinExistence type="inferred from homology"/>
<dbReference type="SUPFAM" id="SSF48452">
    <property type="entry name" value="TPR-like"/>
    <property type="match status" value="2"/>
</dbReference>
<evidence type="ECO:0000256" key="3">
    <source>
        <dbReference type="PROSITE-ProRule" id="PRU00339"/>
    </source>
</evidence>
<sequence length="921" mass="103984">MATKGRVSRLESQIEKYRSCANWAKVLDVAKKISSKNPSLEISVQLTFRDCRSVYLILFFLSFQHKIENFAKFVQAECQLERFLLENPANEKNVHIAQDKLRPVMREIKQVIESEPKTSLREEAQLLLAKIHYAMGDYSATLQCYDEVGLENISLEKASGRKVKLIAEAFAIKGLCLEKCPMSSTSKYKMAEREEQIISCFEKAGDISIHQLQLKQDCGNKTPNSMTVGSGGLWNIIDIDNTGVGPIVETAIQRSPILYIRNGEISKGVSRFRELLRAVETRAVQGLRQTLARQLAEVLLRGVCEKTYEKVDLTSTSSTPTTSKLAVKPAKFSGDGLFVPKDENEETLLLLLISESIMVIVHLVKHDSYASLLHVFIFQATKEAILSRSPEHEDARLHTFNNSTAVYDLLTIALVKQSQYSILSEEQPHHYVDEDADEVMMFNVTDNKELLGTADCRKEATTFERSMKFSFDEFHIWYQYGLSLICAEKYTRALLVLKECMRLQNQNPTVCLLAAKLCYEKLHMIDEGIEYSLKATEIENNSLKARCFLTLGIGYSLKADQSHLHINRQKYQKKALTMFMRAVSQDSNDYLAYFHLALQQALLCQVSDAMKSVRRALHLQADNIYSLHLLALLLSAQKQHLEALNLMSATLTEYPDNFNLLFSKCKLEEVVHGPEQALLICKQMMTLWKCLFEPTVEFDNHRITGLMDQIMSADHHKLIQLQLNEMNERDSGSVRAESIAASKVEHTLSEVASSFGSIVHPKHGSQQTWSLLTQIWLRLGELYLKMEKTESAHACIQEASSIFPVSYTVSYMRGRLLEQRGEMIEAKKCYENAIAVNPAHVNSLQHLGTVLHDMGNSRQAEKILRDAVNVDPGSSKSWYSLGQVLEALGEFEAAADCLMTSVELETSSSVVPFTVVPKPLS</sequence>
<feature type="repeat" description="TPR" evidence="3">
    <location>
        <begin position="841"/>
        <end position="874"/>
    </location>
</feature>
<feature type="domain" description="Tetratricopeptide repeat protein 7 N-terminal" evidence="4">
    <location>
        <begin position="2"/>
        <end position="425"/>
    </location>
</feature>
<dbReference type="Pfam" id="PF13181">
    <property type="entry name" value="TPR_8"/>
    <property type="match status" value="2"/>
</dbReference>